<sequence>MSKKKKLTLLLVAVLIVAVTGFTFAAQYTSADHTKKVSLNTLGISLVQTADASLADAKDEESTPSDRAKVSYKNIIPGKTINEKLAVKTDEDSQPAYIRVTATRYWVDKEGKKVEKAEGEEGYLDPEAIEIETKDQENWKVINDEDDPEVVYFYYLLPVNSDSETSHLMDSFKINEKYADNDYADMSTRIDFFAEGVQQSAGKDAILASWGINVTLDDSGKITNIEEQ</sequence>
<feature type="chain" id="PRO_5032796412" description="Alternate signal-mediated exported protein, CPF_0494 family" evidence="1">
    <location>
        <begin position="26"/>
        <end position="228"/>
    </location>
</feature>
<protein>
    <recommendedName>
        <fullName evidence="4">Alternate signal-mediated exported protein, CPF_0494 family</fullName>
    </recommendedName>
</protein>
<feature type="signal peptide" evidence="1">
    <location>
        <begin position="1"/>
        <end position="25"/>
    </location>
</feature>
<organism evidence="2 3">
    <name type="scientific">Sharpea porci</name>
    <dbReference type="NCBI Taxonomy" id="2652286"/>
    <lineage>
        <taxon>Bacteria</taxon>
        <taxon>Bacillati</taxon>
        <taxon>Bacillota</taxon>
        <taxon>Erysipelotrichia</taxon>
        <taxon>Erysipelotrichales</taxon>
        <taxon>Coprobacillaceae</taxon>
        <taxon>Sharpea</taxon>
    </lineage>
</organism>
<evidence type="ECO:0008006" key="4">
    <source>
        <dbReference type="Google" id="ProtNLM"/>
    </source>
</evidence>
<evidence type="ECO:0000313" key="3">
    <source>
        <dbReference type="Proteomes" id="UP000442619"/>
    </source>
</evidence>
<evidence type="ECO:0000313" key="2">
    <source>
        <dbReference type="EMBL" id="MST88136.1"/>
    </source>
</evidence>
<proteinExistence type="predicted"/>
<evidence type="ECO:0000256" key="1">
    <source>
        <dbReference type="SAM" id="SignalP"/>
    </source>
</evidence>
<comment type="caution">
    <text evidence="2">The sequence shown here is derived from an EMBL/GenBank/DDBJ whole genome shotgun (WGS) entry which is preliminary data.</text>
</comment>
<dbReference type="EMBL" id="VUNM01000001">
    <property type="protein sequence ID" value="MST88136.1"/>
    <property type="molecule type" value="Genomic_DNA"/>
</dbReference>
<name>A0A844FRD2_9FIRM</name>
<dbReference type="RefSeq" id="WP_154514077.1">
    <property type="nucleotide sequence ID" value="NZ_VUNM01000001.1"/>
</dbReference>
<keyword evidence="3" id="KW-1185">Reference proteome</keyword>
<dbReference type="Proteomes" id="UP000442619">
    <property type="component" value="Unassembled WGS sequence"/>
</dbReference>
<dbReference type="AlphaFoldDB" id="A0A844FRD2"/>
<accession>A0A844FRD2</accession>
<keyword evidence="1" id="KW-0732">Signal</keyword>
<reference evidence="2 3" key="1">
    <citation type="submission" date="2019-08" db="EMBL/GenBank/DDBJ databases">
        <title>In-depth cultivation of the pig gut microbiome towards novel bacterial diversity and tailored functional studies.</title>
        <authorList>
            <person name="Wylensek D."/>
            <person name="Hitch T.C.A."/>
            <person name="Clavel T."/>
        </authorList>
    </citation>
    <scope>NUCLEOTIDE SEQUENCE [LARGE SCALE GENOMIC DNA]</scope>
    <source>
        <strain evidence="2 3">CA-Schmier-601-WT-3</strain>
    </source>
</reference>
<gene>
    <name evidence="2" type="ORF">FYJ79_00740</name>
</gene>